<feature type="region of interest" description="Disordered" evidence="1">
    <location>
        <begin position="130"/>
        <end position="171"/>
    </location>
</feature>
<protein>
    <submittedName>
        <fullName evidence="2">Uncharacterized protein C17orf63</fullName>
    </submittedName>
</protein>
<dbReference type="InterPro" id="IPR029340">
    <property type="entry name" value="FAM222"/>
</dbReference>
<dbReference type="Proteomes" id="UP000001075">
    <property type="component" value="Unassembled WGS sequence"/>
</dbReference>
<feature type="region of interest" description="Disordered" evidence="1">
    <location>
        <begin position="1"/>
        <end position="77"/>
    </location>
</feature>
<evidence type="ECO:0000313" key="3">
    <source>
        <dbReference type="Proteomes" id="UP000001075"/>
    </source>
</evidence>
<feature type="compositionally biased region" description="Pro residues" evidence="1">
    <location>
        <begin position="145"/>
        <end position="157"/>
    </location>
</feature>
<proteinExistence type="predicted"/>
<dbReference type="GlyGen" id="G3HHC8">
    <property type="glycosylation" value="1 site"/>
</dbReference>
<dbReference type="AlphaFoldDB" id="G3HHC8"/>
<dbReference type="Pfam" id="PF15258">
    <property type="entry name" value="FAM222A"/>
    <property type="match status" value="1"/>
</dbReference>
<organism evidence="2 3">
    <name type="scientific">Cricetulus griseus</name>
    <name type="common">Chinese hamster</name>
    <name type="synonym">Cricetulus barabensis griseus</name>
    <dbReference type="NCBI Taxonomy" id="10029"/>
    <lineage>
        <taxon>Eukaryota</taxon>
        <taxon>Metazoa</taxon>
        <taxon>Chordata</taxon>
        <taxon>Craniata</taxon>
        <taxon>Vertebrata</taxon>
        <taxon>Euteleostomi</taxon>
        <taxon>Mammalia</taxon>
        <taxon>Eutheria</taxon>
        <taxon>Euarchontoglires</taxon>
        <taxon>Glires</taxon>
        <taxon>Rodentia</taxon>
        <taxon>Myomorpha</taxon>
        <taxon>Muroidea</taxon>
        <taxon>Cricetidae</taxon>
        <taxon>Cricetinae</taxon>
        <taxon>Cricetulus</taxon>
    </lineage>
</organism>
<evidence type="ECO:0000256" key="1">
    <source>
        <dbReference type="SAM" id="MobiDB-lite"/>
    </source>
</evidence>
<accession>G3HHC8</accession>
<evidence type="ECO:0000313" key="2">
    <source>
        <dbReference type="EMBL" id="EGW05461.1"/>
    </source>
</evidence>
<dbReference type="InParanoid" id="G3HHC8"/>
<feature type="compositionally biased region" description="Polar residues" evidence="1">
    <location>
        <begin position="31"/>
        <end position="42"/>
    </location>
</feature>
<dbReference type="STRING" id="10029.G3HHC8"/>
<dbReference type="PANTHER" id="PTHR16070:SF1">
    <property type="entry name" value="PROTEIN FAM222B"/>
    <property type="match status" value="1"/>
</dbReference>
<gene>
    <name evidence="2" type="ORF">I79_010027</name>
</gene>
<reference evidence="3" key="1">
    <citation type="journal article" date="2011" name="Nat. Biotechnol.">
        <title>The genomic sequence of the Chinese hamster ovary (CHO)-K1 cell line.</title>
        <authorList>
            <person name="Xu X."/>
            <person name="Nagarajan H."/>
            <person name="Lewis N.E."/>
            <person name="Pan S."/>
            <person name="Cai Z."/>
            <person name="Liu X."/>
            <person name="Chen W."/>
            <person name="Xie M."/>
            <person name="Wang W."/>
            <person name="Hammond S."/>
            <person name="Andersen M.R."/>
            <person name="Neff N."/>
            <person name="Passarelli B."/>
            <person name="Koh W."/>
            <person name="Fan H.C."/>
            <person name="Wang J."/>
            <person name="Gui Y."/>
            <person name="Lee K.H."/>
            <person name="Betenbaugh M.J."/>
            <person name="Quake S.R."/>
            <person name="Famili I."/>
            <person name="Palsson B.O."/>
            <person name="Wang J."/>
        </authorList>
    </citation>
    <scope>NUCLEOTIDE SEQUENCE [LARGE SCALE GENOMIC DNA]</scope>
    <source>
        <strain evidence="3">CHO K1 cell line</strain>
    </source>
</reference>
<sequence>MSTGSFNPGSSPQEETSPRSYLKSRLEAPSLLSSLDWGQQGFTVPGRRGGRSSEPPLSTAEPTSPPAQGATVKVPQRNCRAMNGLDTSAQRYSPYPTQAATKAGLLAIVKVPAKSILKDFDGTRARLLPEAIMNPPGGQSATQPAPGPEQHPAPDQPVLPDEGRHQHYLRV</sequence>
<dbReference type="EMBL" id="JH000376">
    <property type="protein sequence ID" value="EGW05461.1"/>
    <property type="molecule type" value="Genomic_DNA"/>
</dbReference>
<name>G3HHC8_CRIGR</name>
<dbReference type="PANTHER" id="PTHR16070">
    <property type="entry name" value="PROTEIN FAM222A-RELATED"/>
    <property type="match status" value="1"/>
</dbReference>
<feature type="compositionally biased region" description="Polar residues" evidence="1">
    <location>
        <begin position="1"/>
        <end position="19"/>
    </location>
</feature>